<evidence type="ECO:0000313" key="2">
    <source>
        <dbReference type="Proteomes" id="UP000494206"/>
    </source>
</evidence>
<dbReference type="OrthoDB" id="5835618at2759"/>
<gene>
    <name evidence="1" type="ORF">CBOVIS_LOCUS12687</name>
</gene>
<dbReference type="PANTHER" id="PTHR15889:SF2">
    <property type="entry name" value="LARGE RIBOSOMAL SUBUNIT PROTEIN ML37"/>
    <property type="match status" value="1"/>
</dbReference>
<dbReference type="AlphaFoldDB" id="A0A8S1FEU6"/>
<dbReference type="InterPro" id="IPR052482">
    <property type="entry name" value="mtLSU_mL37"/>
</dbReference>
<sequence>MVFRKYRAVKQWGKMDTRIFKEIYNARNKRKMPSFKIPEAVQAIGAKVYETNDPFLFTEQAKENNAFDEVFQKSSDIQYNSSLQDHPLYQNELAHVYESSEALSDGIAQASILTNSVTRNTLPEAILNHSHLEIEEEAVRDAILHGEKYDPTLEKLPKRFDPVLFWVTHPRVHGTPVIKRNNIILNNLMRQITFAGLRSGILKSNLQINRDEPLSAILKTNSFKHPLVIRGQPHLTIHSTDPIVNAPWAGKIDVKEASEESLPDIYPISPFIDLQKESIYNPENLITRSTQNVNLHSILWAREQDAKYPWTREQNMANAIMMTYAAAVANATRNGNKTIEKPMLVRGVQLVNGRLDLVAIQLNTLDTANGENPTKNIVWFEKGLRLYKPKPYYEQMTEVENLNMDVFKKLTSLMLGFGSPHNH</sequence>
<evidence type="ECO:0000313" key="1">
    <source>
        <dbReference type="EMBL" id="CAB3411277.1"/>
    </source>
</evidence>
<organism evidence="1 2">
    <name type="scientific">Caenorhabditis bovis</name>
    <dbReference type="NCBI Taxonomy" id="2654633"/>
    <lineage>
        <taxon>Eukaryota</taxon>
        <taxon>Metazoa</taxon>
        <taxon>Ecdysozoa</taxon>
        <taxon>Nematoda</taxon>
        <taxon>Chromadorea</taxon>
        <taxon>Rhabditida</taxon>
        <taxon>Rhabditina</taxon>
        <taxon>Rhabditomorpha</taxon>
        <taxon>Rhabditoidea</taxon>
        <taxon>Rhabditidae</taxon>
        <taxon>Peloderinae</taxon>
        <taxon>Caenorhabditis</taxon>
    </lineage>
</organism>
<dbReference type="PANTHER" id="PTHR15889">
    <property type="entry name" value="MITOCHONDRIAL RIBOSOMAL PROTEIN L37"/>
    <property type="match status" value="1"/>
</dbReference>
<protein>
    <recommendedName>
        <fullName evidence="3">39S ribosomal protein L37, mitochondrial</fullName>
    </recommendedName>
</protein>
<dbReference type="EMBL" id="CADEPM010000013">
    <property type="protein sequence ID" value="CAB3411277.1"/>
    <property type="molecule type" value="Genomic_DNA"/>
</dbReference>
<dbReference type="Proteomes" id="UP000494206">
    <property type="component" value="Unassembled WGS sequence"/>
</dbReference>
<dbReference type="GO" id="GO:0005739">
    <property type="term" value="C:mitochondrion"/>
    <property type="evidence" value="ECO:0007669"/>
    <property type="project" value="TreeGrafter"/>
</dbReference>
<reference evidence="1 2" key="1">
    <citation type="submission" date="2020-04" db="EMBL/GenBank/DDBJ databases">
        <authorList>
            <person name="Laetsch R D."/>
            <person name="Stevens L."/>
            <person name="Kumar S."/>
            <person name="Blaxter L. M."/>
        </authorList>
    </citation>
    <scope>NUCLEOTIDE SEQUENCE [LARGE SCALE GENOMIC DNA]</scope>
</reference>
<comment type="caution">
    <text evidence="1">The sequence shown here is derived from an EMBL/GenBank/DDBJ whole genome shotgun (WGS) entry which is preliminary data.</text>
</comment>
<proteinExistence type="predicted"/>
<name>A0A8S1FEU6_9PELO</name>
<keyword evidence="2" id="KW-1185">Reference proteome</keyword>
<accession>A0A8S1FEU6</accession>
<evidence type="ECO:0008006" key="3">
    <source>
        <dbReference type="Google" id="ProtNLM"/>
    </source>
</evidence>